<comment type="caution">
    <text evidence="2">The sequence shown here is derived from an EMBL/GenBank/DDBJ whole genome shotgun (WGS) entry which is preliminary data.</text>
</comment>
<keyword evidence="1" id="KW-1133">Transmembrane helix</keyword>
<dbReference type="PANTHER" id="PTHR37692:SF1">
    <property type="entry name" value="DUF420 DOMAIN-CONTAINING PROTEIN"/>
    <property type="match status" value="1"/>
</dbReference>
<organism evidence="2 3">
    <name type="scientific">Candidatus Lambdaproteobacteria bacterium RIFOXYD2_FULL_56_26</name>
    <dbReference type="NCBI Taxonomy" id="1817773"/>
    <lineage>
        <taxon>Bacteria</taxon>
        <taxon>Pseudomonadati</taxon>
        <taxon>Pseudomonadota</taxon>
        <taxon>Candidatus Lambdaproteobacteria</taxon>
    </lineage>
</organism>
<dbReference type="InterPro" id="IPR007352">
    <property type="entry name" value="DUF420"/>
</dbReference>
<dbReference type="EMBL" id="MFNF01000036">
    <property type="protein sequence ID" value="OGH01285.1"/>
    <property type="molecule type" value="Genomic_DNA"/>
</dbReference>
<sequence>MGESTWVTELPGWIAGLNGSATIFLLVGALGIKLGHNKQVHKMAMMLGFFVSAAFLVLYLIYHAQVGHVAFEGEGMIRVLYFALLIPHVVLAAVQVPLILLTLRAAFQENWERHKKLAHWTFPIWLYVSVTGVVIYLMVFPTQPA</sequence>
<accession>A0A1F6GSZ8</accession>
<proteinExistence type="predicted"/>
<evidence type="ECO:0000313" key="2">
    <source>
        <dbReference type="EMBL" id="OGH01285.1"/>
    </source>
</evidence>
<dbReference type="Pfam" id="PF04238">
    <property type="entry name" value="DUF420"/>
    <property type="match status" value="1"/>
</dbReference>
<gene>
    <name evidence="2" type="ORF">A2557_11415</name>
</gene>
<feature type="transmembrane region" description="Helical" evidence="1">
    <location>
        <begin position="82"/>
        <end position="105"/>
    </location>
</feature>
<keyword evidence="1" id="KW-0472">Membrane</keyword>
<dbReference type="PANTHER" id="PTHR37692">
    <property type="entry name" value="HYPOTHETICAL MEMBRANE SPANNING PROTEIN"/>
    <property type="match status" value="1"/>
</dbReference>
<evidence type="ECO:0000256" key="1">
    <source>
        <dbReference type="SAM" id="Phobius"/>
    </source>
</evidence>
<dbReference type="AlphaFoldDB" id="A0A1F6GSZ8"/>
<reference evidence="2 3" key="1">
    <citation type="journal article" date="2016" name="Nat. Commun.">
        <title>Thousands of microbial genomes shed light on interconnected biogeochemical processes in an aquifer system.</title>
        <authorList>
            <person name="Anantharaman K."/>
            <person name="Brown C.T."/>
            <person name="Hug L.A."/>
            <person name="Sharon I."/>
            <person name="Castelle C.J."/>
            <person name="Probst A.J."/>
            <person name="Thomas B.C."/>
            <person name="Singh A."/>
            <person name="Wilkins M.J."/>
            <person name="Karaoz U."/>
            <person name="Brodie E.L."/>
            <person name="Williams K.H."/>
            <person name="Hubbard S.S."/>
            <person name="Banfield J.F."/>
        </authorList>
    </citation>
    <scope>NUCLEOTIDE SEQUENCE [LARGE SCALE GENOMIC DNA]</scope>
</reference>
<name>A0A1F6GSZ8_9PROT</name>
<protein>
    <recommendedName>
        <fullName evidence="4">DUF420 domain-containing protein</fullName>
    </recommendedName>
</protein>
<evidence type="ECO:0000313" key="3">
    <source>
        <dbReference type="Proteomes" id="UP000177583"/>
    </source>
</evidence>
<keyword evidence="1" id="KW-0812">Transmembrane</keyword>
<feature type="transmembrane region" description="Helical" evidence="1">
    <location>
        <begin position="117"/>
        <end position="139"/>
    </location>
</feature>
<dbReference type="Proteomes" id="UP000177583">
    <property type="component" value="Unassembled WGS sequence"/>
</dbReference>
<feature type="transmembrane region" description="Helical" evidence="1">
    <location>
        <begin position="12"/>
        <end position="32"/>
    </location>
</feature>
<feature type="transmembrane region" description="Helical" evidence="1">
    <location>
        <begin position="44"/>
        <end position="62"/>
    </location>
</feature>
<evidence type="ECO:0008006" key="4">
    <source>
        <dbReference type="Google" id="ProtNLM"/>
    </source>
</evidence>